<sequence>MLLYKVVFKASDRGLWCGLDGGGGAFPHLLDAEDVAGCCGLLARPSANGAGWDPHGACDGGTGCAVLLQ</sequence>
<keyword evidence="1" id="KW-0614">Plasmid</keyword>
<reference evidence="1" key="1">
    <citation type="submission" date="2014-07" db="EMBL/GenBank/DDBJ databases">
        <title>Complete sequence of probiotic Symbioflor2 E. coli strain G3/10 and draft sequences of Symbioflor2 strains G1/2, G4/9, G5, G6/7 and G8.</title>
        <authorList>
            <person name="Zschuettig A."/>
            <person name="Auerbach C."/>
            <person name="Meltke S."/>
            <person name="Eichhorn C."/>
            <person name="Brandt M."/>
            <person name="Blom J."/>
            <person name="Goesmann A."/>
            <person name="Jarek M."/>
            <person name="Scharfe M."/>
            <person name="Zimmermann K."/>
            <person name="Wassenaar T.M."/>
            <person name="Gunzer F."/>
        </authorList>
    </citation>
    <scope>NUCLEOTIDE SEQUENCE</scope>
    <source>
        <strain evidence="1">G5</strain>
        <plasmid evidence="1">pSYM9</plasmid>
    </source>
</reference>
<organism evidence="1">
    <name type="scientific">Escherichia coli</name>
    <dbReference type="NCBI Taxonomy" id="562"/>
    <lineage>
        <taxon>Bacteria</taxon>
        <taxon>Pseudomonadati</taxon>
        <taxon>Pseudomonadota</taxon>
        <taxon>Gammaproteobacteria</taxon>
        <taxon>Enterobacterales</taxon>
        <taxon>Enterobacteriaceae</taxon>
        <taxon>Escherichia</taxon>
    </lineage>
</organism>
<protein>
    <submittedName>
        <fullName evidence="1">Uncharacterized protein</fullName>
    </submittedName>
</protein>
<gene>
    <name evidence="1" type="ORF">EL78_p6509</name>
</gene>
<name>A0A0C5BDA7_ECOLX</name>
<accession>A0A0C5BDA7</accession>
<evidence type="ECO:0000313" key="1">
    <source>
        <dbReference type="EMBL" id="AJL34538.1"/>
    </source>
</evidence>
<geneLocation type="plasmid" evidence="1">
    <name>pSYM9</name>
</geneLocation>
<dbReference type="EMBL" id="KM107845">
    <property type="protein sequence ID" value="AJL34538.1"/>
    <property type="molecule type" value="Genomic_DNA"/>
</dbReference>
<proteinExistence type="predicted"/>
<dbReference type="AlphaFoldDB" id="A0A0C5BDA7"/>